<name>A0A822XE99_NELNU</name>
<accession>A0A822XE99</accession>
<evidence type="ECO:0000313" key="2">
    <source>
        <dbReference type="Proteomes" id="UP000607653"/>
    </source>
</evidence>
<keyword evidence="2" id="KW-1185">Reference proteome</keyword>
<protein>
    <submittedName>
        <fullName evidence="1">Uncharacterized protein</fullName>
    </submittedName>
</protein>
<proteinExistence type="predicted"/>
<gene>
    <name evidence="1" type="ORF">HUJ06_019446</name>
</gene>
<organism evidence="1 2">
    <name type="scientific">Nelumbo nucifera</name>
    <name type="common">Sacred lotus</name>
    <dbReference type="NCBI Taxonomy" id="4432"/>
    <lineage>
        <taxon>Eukaryota</taxon>
        <taxon>Viridiplantae</taxon>
        <taxon>Streptophyta</taxon>
        <taxon>Embryophyta</taxon>
        <taxon>Tracheophyta</taxon>
        <taxon>Spermatophyta</taxon>
        <taxon>Magnoliopsida</taxon>
        <taxon>Proteales</taxon>
        <taxon>Nelumbonaceae</taxon>
        <taxon>Nelumbo</taxon>
    </lineage>
</organism>
<dbReference type="Proteomes" id="UP000607653">
    <property type="component" value="Unassembled WGS sequence"/>
</dbReference>
<sequence length="31" mass="3654">MEFRSAYLNCVIEHSNTYECSKTASSSFREY</sequence>
<dbReference type="AlphaFoldDB" id="A0A822XE99"/>
<evidence type="ECO:0000313" key="1">
    <source>
        <dbReference type="EMBL" id="DAD17983.1"/>
    </source>
</evidence>
<reference evidence="1 2" key="1">
    <citation type="journal article" date="2020" name="Mol. Biol. Evol.">
        <title>Distinct Expression and Methylation Patterns for Genes with Different Fates following a Single Whole-Genome Duplication in Flowering Plants.</title>
        <authorList>
            <person name="Shi T."/>
            <person name="Rahmani R.S."/>
            <person name="Gugger P.F."/>
            <person name="Wang M."/>
            <person name="Li H."/>
            <person name="Zhang Y."/>
            <person name="Li Z."/>
            <person name="Wang Q."/>
            <person name="Van de Peer Y."/>
            <person name="Marchal K."/>
            <person name="Chen J."/>
        </authorList>
    </citation>
    <scope>NUCLEOTIDE SEQUENCE [LARGE SCALE GENOMIC DNA]</scope>
    <source>
        <tissue evidence="1">Leaf</tissue>
    </source>
</reference>
<comment type="caution">
    <text evidence="1">The sequence shown here is derived from an EMBL/GenBank/DDBJ whole genome shotgun (WGS) entry which is preliminary data.</text>
</comment>
<dbReference type="EMBL" id="DUZY01000001">
    <property type="protein sequence ID" value="DAD17983.1"/>
    <property type="molecule type" value="Genomic_DNA"/>
</dbReference>